<organism evidence="1 2">
    <name type="scientific">Apilactobacillus timberlakei</name>
    <dbReference type="NCBI Taxonomy" id="2008380"/>
    <lineage>
        <taxon>Bacteria</taxon>
        <taxon>Bacillati</taxon>
        <taxon>Bacillota</taxon>
        <taxon>Bacilli</taxon>
        <taxon>Lactobacillales</taxon>
        <taxon>Lactobacillaceae</taxon>
        <taxon>Apilactobacillus</taxon>
    </lineage>
</organism>
<gene>
    <name evidence="1" type="ORF">DY048_07670</name>
</gene>
<dbReference type="RefSeq" id="WP_105988426.1">
    <property type="nucleotide sequence ID" value="NZ_POST01000007.1"/>
</dbReference>
<comment type="caution">
    <text evidence="1">The sequence shown here is derived from an EMBL/GenBank/DDBJ whole genome shotgun (WGS) entry which is preliminary data.</text>
</comment>
<proteinExistence type="predicted"/>
<name>A0ABY2YRG0_9LACO</name>
<evidence type="ECO:0000313" key="2">
    <source>
        <dbReference type="Proteomes" id="UP000767392"/>
    </source>
</evidence>
<dbReference type="Proteomes" id="UP000767392">
    <property type="component" value="Unassembled WGS sequence"/>
</dbReference>
<reference evidence="1 2" key="1">
    <citation type="submission" date="2018-08" db="EMBL/GenBank/DDBJ databases">
        <title>Comparative genomics of wild bee and flower associated Lactobacillus reveals potential adaptation to the bee host.</title>
        <authorList>
            <person name="Vuong H.Q."/>
            <person name="Mcfrederick Q.S."/>
        </authorList>
    </citation>
    <scope>NUCLEOTIDE SEQUENCE [LARGE SCALE GENOMIC DNA]</scope>
    <source>
        <strain evidence="1 2">HV_04</strain>
    </source>
</reference>
<sequence length="100" mass="12019">MIIKKYLKVSDIEDYIDYLTDSGFNFDRFDERLIQVIRLVKAVNYTNRSVKSLENYVDDCMSSPGISLNYKYIEQAIHILNNYKVMRELQRRKLSNEQRK</sequence>
<keyword evidence="2" id="KW-1185">Reference proteome</keyword>
<accession>A0ABY2YRG0</accession>
<evidence type="ECO:0000313" key="1">
    <source>
        <dbReference type="EMBL" id="TPR12420.1"/>
    </source>
</evidence>
<protein>
    <submittedName>
        <fullName evidence="1">Uncharacterized protein</fullName>
    </submittedName>
</protein>
<dbReference type="EMBL" id="QUAM01000008">
    <property type="protein sequence ID" value="TPR12420.1"/>
    <property type="molecule type" value="Genomic_DNA"/>
</dbReference>